<evidence type="ECO:0000256" key="2">
    <source>
        <dbReference type="ARBA" id="ARBA00012438"/>
    </source>
</evidence>
<dbReference type="SMART" id="SM00387">
    <property type="entry name" value="HATPase_c"/>
    <property type="match status" value="1"/>
</dbReference>
<accession>M4VR16</accession>
<dbReference type="CDD" id="cd16917">
    <property type="entry name" value="HATPase_UhpB-NarQ-NarX-like"/>
    <property type="match status" value="1"/>
</dbReference>
<sequence>MPVAAGWRCEREHMADLAYYLRISNHLAGNLDIKSALRSVKSEIVRILEIDHLDVCLIDEEGRLNTSYEVGLRTSWSRTRAPVEVSPVRDILRGDCDYMLTGNAPEDPRYVFEGGDYDPILKHNMRSRVNVAMKVLGRTIGSLNCSSQKHDFYDEQAVEQVRNIADILAPYFYALRANEQARREAIMRTEVQAREEGLRLGALSLTDALELERQRIGMDLHDQTLADMTRISRDLERCETPQDLDGLRSSMRNCIQGLREIIDTSIPSLLELFGFQHAVRTHLERAIDPDEGVEIDVRDLSGGMVDRLPQTKRIALFRIAQEAINNAVRHASASRIEVEVECLDGLRLRVRDNGRSMGAIEIRQASGGLTHMRTRARLIAAQFDIRYNGGTEIAVCLPASECPKTEVMA</sequence>
<feature type="domain" description="Histidine kinase/HSP90-like ATPase" evidence="7">
    <location>
        <begin position="311"/>
        <end position="401"/>
    </location>
</feature>
<dbReference type="Pfam" id="PF02518">
    <property type="entry name" value="HATPase_c"/>
    <property type="match status" value="1"/>
</dbReference>
<keyword evidence="4" id="KW-0418">Kinase</keyword>
<evidence type="ECO:0000256" key="5">
    <source>
        <dbReference type="ARBA" id="ARBA00023012"/>
    </source>
</evidence>
<dbReference type="GO" id="GO:0000160">
    <property type="term" value="P:phosphorelay signal transduction system"/>
    <property type="evidence" value="ECO:0007669"/>
    <property type="project" value="UniProtKB-KW"/>
</dbReference>
<dbReference type="InterPro" id="IPR003018">
    <property type="entry name" value="GAF"/>
</dbReference>
<dbReference type="EC" id="2.7.13.3" evidence="2"/>
<name>M4VR16_9PROT</name>
<keyword evidence="3" id="KW-0808">Transferase</keyword>
<reference evidence="8" key="1">
    <citation type="journal article" date="2013" name="Mar. Drugs">
        <title>Assessing the effectiveness of functional genetic screens for the identification of bioactive metabolites.</title>
        <authorList>
            <person name="Penesyan A."/>
            <person name="Ballestriero F."/>
            <person name="Daim M."/>
            <person name="Kjelleberg S."/>
            <person name="Thomas T."/>
            <person name="Egan S."/>
        </authorList>
    </citation>
    <scope>NUCLEOTIDE SEQUENCE</scope>
    <source>
        <strain evidence="8">U95</strain>
    </source>
</reference>
<evidence type="ECO:0000256" key="3">
    <source>
        <dbReference type="ARBA" id="ARBA00022679"/>
    </source>
</evidence>
<dbReference type="InterPro" id="IPR003594">
    <property type="entry name" value="HATPase_dom"/>
</dbReference>
<keyword evidence="5" id="KW-0902">Two-component regulatory system</keyword>
<dbReference type="GO" id="GO:0004673">
    <property type="term" value="F:protein histidine kinase activity"/>
    <property type="evidence" value="ECO:0007669"/>
    <property type="project" value="UniProtKB-EC"/>
</dbReference>
<evidence type="ECO:0000259" key="6">
    <source>
        <dbReference type="SMART" id="SM00065"/>
    </source>
</evidence>
<dbReference type="PANTHER" id="PTHR24421">
    <property type="entry name" value="NITRATE/NITRITE SENSOR PROTEIN NARX-RELATED"/>
    <property type="match status" value="1"/>
</dbReference>
<dbReference type="InterPro" id="IPR029016">
    <property type="entry name" value="GAF-like_dom_sf"/>
</dbReference>
<protein>
    <recommendedName>
        <fullName evidence="2">histidine kinase</fullName>
        <ecNumber evidence="2">2.7.13.3</ecNumber>
    </recommendedName>
</protein>
<dbReference type="InterPro" id="IPR050482">
    <property type="entry name" value="Sensor_HK_TwoCompSys"/>
</dbReference>
<dbReference type="Gene3D" id="3.30.450.40">
    <property type="match status" value="1"/>
</dbReference>
<dbReference type="AlphaFoldDB" id="M4VR16"/>
<dbReference type="Gene3D" id="3.30.565.10">
    <property type="entry name" value="Histidine kinase-like ATPase, C-terminal domain"/>
    <property type="match status" value="1"/>
</dbReference>
<evidence type="ECO:0000313" key="8">
    <source>
        <dbReference type="EMBL" id="AGI04188.1"/>
    </source>
</evidence>
<comment type="catalytic activity">
    <reaction evidence="1">
        <text>ATP + protein L-histidine = ADP + protein N-phospho-L-histidine.</text>
        <dbReference type="EC" id="2.7.13.3"/>
    </reaction>
</comment>
<feature type="domain" description="GAF" evidence="6">
    <location>
        <begin position="32"/>
        <end position="182"/>
    </location>
</feature>
<dbReference type="SUPFAM" id="SSF55781">
    <property type="entry name" value="GAF domain-like"/>
    <property type="match status" value="1"/>
</dbReference>
<dbReference type="SMART" id="SM00065">
    <property type="entry name" value="GAF"/>
    <property type="match status" value="1"/>
</dbReference>
<proteinExistence type="predicted"/>
<organism evidence="8">
    <name type="scientific">alpha proteobacterium U95</name>
    <dbReference type="NCBI Taxonomy" id="649539"/>
    <lineage>
        <taxon>Bacteria</taxon>
        <taxon>Pseudomonadati</taxon>
        <taxon>Pseudomonadota</taxon>
        <taxon>Alphaproteobacteria</taxon>
    </lineage>
</organism>
<evidence type="ECO:0000256" key="4">
    <source>
        <dbReference type="ARBA" id="ARBA00022777"/>
    </source>
</evidence>
<dbReference type="SUPFAM" id="SSF55874">
    <property type="entry name" value="ATPase domain of HSP90 chaperone/DNA topoisomerase II/histidine kinase"/>
    <property type="match status" value="1"/>
</dbReference>
<dbReference type="PANTHER" id="PTHR24421:SF10">
    <property type="entry name" value="NITRATE_NITRITE SENSOR PROTEIN NARQ"/>
    <property type="match status" value="1"/>
</dbReference>
<dbReference type="InterPro" id="IPR036890">
    <property type="entry name" value="HATPase_C_sf"/>
</dbReference>
<evidence type="ECO:0000259" key="7">
    <source>
        <dbReference type="SMART" id="SM00387"/>
    </source>
</evidence>
<evidence type="ECO:0000256" key="1">
    <source>
        <dbReference type="ARBA" id="ARBA00000085"/>
    </source>
</evidence>
<dbReference type="EMBL" id="KC211770">
    <property type="protein sequence ID" value="AGI04188.1"/>
    <property type="molecule type" value="Genomic_DNA"/>
</dbReference>